<dbReference type="OrthoDB" id="2032983at2"/>
<keyword evidence="1" id="KW-0812">Transmembrane</keyword>
<sequence>MEQKIQISGPVEEKLKDTYELIRERQPAAKEKKKKIPTVAAAVILVFLASTSVYAAFHSEFFEGMFGNKTKESVPAEQRSIDNGKGGKVAVVVPSKEFVDVDEERAEELLEAYVMEKPVVKTIGSHTLTVENFLYNEIGGLMYFTLERKEGVIALKGDEETNLEKGARFTEDADFYFTIHRGEQVIGTENIYVDTQRSTQEKMYFYSYFLWSEWEGEEAQGNPTLEIEQYPCTRGEQAAMSEEEAAEMQKKTKKESISLTDKAPMPIETVDLKEKGTLNLSPFAMSFDVSLMLGVEGELAMDPGQVKRVEIQYRDGSSYVVEDKEAHINNTGYVLGTGTVYKIAFNRLVDVEKIEKVMINDVIISVK</sequence>
<feature type="transmembrane region" description="Helical" evidence="1">
    <location>
        <begin position="36"/>
        <end position="57"/>
    </location>
</feature>
<evidence type="ECO:0000256" key="1">
    <source>
        <dbReference type="SAM" id="Phobius"/>
    </source>
</evidence>
<organism evidence="2 3">
    <name type="scientific">Blautia argi</name>
    <dbReference type="NCBI Taxonomy" id="1912897"/>
    <lineage>
        <taxon>Bacteria</taxon>
        <taxon>Bacillati</taxon>
        <taxon>Bacillota</taxon>
        <taxon>Clostridia</taxon>
        <taxon>Lachnospirales</taxon>
        <taxon>Lachnospiraceae</taxon>
        <taxon>Blautia</taxon>
    </lineage>
</organism>
<dbReference type="Proteomes" id="UP000250003">
    <property type="component" value="Chromosome"/>
</dbReference>
<dbReference type="KEGG" id="blau:DQQ01_11230"/>
<dbReference type="EMBL" id="CP030280">
    <property type="protein sequence ID" value="AWY98631.1"/>
    <property type="molecule type" value="Genomic_DNA"/>
</dbReference>
<evidence type="ECO:0000313" key="2">
    <source>
        <dbReference type="EMBL" id="AWY98631.1"/>
    </source>
</evidence>
<dbReference type="RefSeq" id="WP_111920117.1">
    <property type="nucleotide sequence ID" value="NZ_CP030280.1"/>
</dbReference>
<dbReference type="AlphaFoldDB" id="A0A2Z4UC74"/>
<evidence type="ECO:0008006" key="4">
    <source>
        <dbReference type="Google" id="ProtNLM"/>
    </source>
</evidence>
<accession>A0A2Z4UC74</accession>
<keyword evidence="1" id="KW-1133">Transmembrane helix</keyword>
<proteinExistence type="predicted"/>
<reference evidence="3" key="1">
    <citation type="submission" date="2018-06" db="EMBL/GenBank/DDBJ databases">
        <title>Description of Blautia argi sp. nov., a new anaerobic isolated from dog feces.</title>
        <authorList>
            <person name="Chang Y.-H."/>
            <person name="Paek J."/>
            <person name="Shin Y."/>
        </authorList>
    </citation>
    <scope>NUCLEOTIDE SEQUENCE [LARGE SCALE GENOMIC DNA]</scope>
    <source>
        <strain evidence="3">KCTC 15426</strain>
    </source>
</reference>
<evidence type="ECO:0000313" key="3">
    <source>
        <dbReference type="Proteomes" id="UP000250003"/>
    </source>
</evidence>
<keyword evidence="1" id="KW-0472">Membrane</keyword>
<gene>
    <name evidence="2" type="ORF">DQQ01_11230</name>
</gene>
<name>A0A2Z4UC74_9FIRM</name>
<protein>
    <recommendedName>
        <fullName evidence="4">DUF4179 domain-containing protein</fullName>
    </recommendedName>
</protein>
<keyword evidence="3" id="KW-1185">Reference proteome</keyword>